<keyword evidence="3" id="KW-0472">Membrane</keyword>
<sequence>MVVGGGRNLAMGLSAHSDHGLVTLLIQNETGAFRLQVHHNGKWVNIDPVPNSFLANVGGHVEILSNGKYKSVLHQVVVNNRDARISIALAHAPAWDAVVGPASKLVEDEQNPPAYRAMAYKEYLELQQSNMLDGEYLEHTEQGDLVSGFIGQDSVLYGCYGVASFLLTTSALVISFQ</sequence>
<dbReference type="Proteomes" id="UP001165190">
    <property type="component" value="Unassembled WGS sequence"/>
</dbReference>
<dbReference type="Gene3D" id="2.60.120.330">
    <property type="entry name" value="B-lactam Antibiotic, Isopenicillin N Synthase, Chain"/>
    <property type="match status" value="1"/>
</dbReference>
<dbReference type="GO" id="GO:0046872">
    <property type="term" value="F:metal ion binding"/>
    <property type="evidence" value="ECO:0007669"/>
    <property type="project" value="UniProtKB-KW"/>
</dbReference>
<keyword evidence="2" id="KW-0408">Iron</keyword>
<evidence type="ECO:0000256" key="3">
    <source>
        <dbReference type="SAM" id="Phobius"/>
    </source>
</evidence>
<reference evidence="5" key="1">
    <citation type="submission" date="2023-05" db="EMBL/GenBank/DDBJ databases">
        <title>Genome and transcriptome analyses reveal genes involved in the formation of fine ridges on petal epidermal cells in Hibiscus trionum.</title>
        <authorList>
            <person name="Koshimizu S."/>
            <person name="Masuda S."/>
            <person name="Ishii T."/>
            <person name="Shirasu K."/>
            <person name="Hoshino A."/>
            <person name="Arita M."/>
        </authorList>
    </citation>
    <scope>NUCLEOTIDE SEQUENCE</scope>
    <source>
        <strain evidence="5">Hamamatsu line</strain>
    </source>
</reference>
<comment type="caution">
    <text evidence="5">The sequence shown here is derived from an EMBL/GenBank/DDBJ whole genome shotgun (WGS) entry which is preliminary data.</text>
</comment>
<evidence type="ECO:0000313" key="6">
    <source>
        <dbReference type="Proteomes" id="UP001165190"/>
    </source>
</evidence>
<name>A0A9W7I4E6_HIBTR</name>
<protein>
    <recommendedName>
        <fullName evidence="4">Fe2OG dioxygenase domain-containing protein</fullName>
    </recommendedName>
</protein>
<dbReference type="InterPro" id="IPR005123">
    <property type="entry name" value="Oxoglu/Fe-dep_dioxygenase_dom"/>
</dbReference>
<evidence type="ECO:0000259" key="4">
    <source>
        <dbReference type="PROSITE" id="PS51471"/>
    </source>
</evidence>
<keyword evidence="6" id="KW-1185">Reference proteome</keyword>
<feature type="domain" description="Fe2OG dioxygenase" evidence="4">
    <location>
        <begin position="1"/>
        <end position="93"/>
    </location>
</feature>
<dbReference type="InterPro" id="IPR044861">
    <property type="entry name" value="IPNS-like_FE2OG_OXY"/>
</dbReference>
<dbReference type="SUPFAM" id="SSF51197">
    <property type="entry name" value="Clavaminate synthase-like"/>
    <property type="match status" value="1"/>
</dbReference>
<evidence type="ECO:0000256" key="2">
    <source>
        <dbReference type="ARBA" id="ARBA00023004"/>
    </source>
</evidence>
<gene>
    <name evidence="5" type="ORF">HRI_002504000</name>
</gene>
<keyword evidence="3" id="KW-0812">Transmembrane</keyword>
<dbReference type="PROSITE" id="PS51471">
    <property type="entry name" value="FE2OG_OXY"/>
    <property type="match status" value="1"/>
</dbReference>
<accession>A0A9W7I4E6</accession>
<dbReference type="OrthoDB" id="288590at2759"/>
<organism evidence="5 6">
    <name type="scientific">Hibiscus trionum</name>
    <name type="common">Flower of an hour</name>
    <dbReference type="NCBI Taxonomy" id="183268"/>
    <lineage>
        <taxon>Eukaryota</taxon>
        <taxon>Viridiplantae</taxon>
        <taxon>Streptophyta</taxon>
        <taxon>Embryophyta</taxon>
        <taxon>Tracheophyta</taxon>
        <taxon>Spermatophyta</taxon>
        <taxon>Magnoliopsida</taxon>
        <taxon>eudicotyledons</taxon>
        <taxon>Gunneridae</taxon>
        <taxon>Pentapetalae</taxon>
        <taxon>rosids</taxon>
        <taxon>malvids</taxon>
        <taxon>Malvales</taxon>
        <taxon>Malvaceae</taxon>
        <taxon>Malvoideae</taxon>
        <taxon>Hibiscus</taxon>
    </lineage>
</organism>
<dbReference type="PANTHER" id="PTHR47991">
    <property type="entry name" value="OXOGLUTARATE/IRON-DEPENDENT DIOXYGENASE"/>
    <property type="match status" value="1"/>
</dbReference>
<dbReference type="InterPro" id="IPR050295">
    <property type="entry name" value="Plant_2OG-oxidoreductases"/>
</dbReference>
<keyword evidence="3" id="KW-1133">Transmembrane helix</keyword>
<dbReference type="InterPro" id="IPR027443">
    <property type="entry name" value="IPNS-like_sf"/>
</dbReference>
<proteinExistence type="predicted"/>
<dbReference type="Pfam" id="PF03171">
    <property type="entry name" value="2OG-FeII_Oxy"/>
    <property type="match status" value="1"/>
</dbReference>
<evidence type="ECO:0000313" key="5">
    <source>
        <dbReference type="EMBL" id="GMI88346.1"/>
    </source>
</evidence>
<evidence type="ECO:0000256" key="1">
    <source>
        <dbReference type="ARBA" id="ARBA00022723"/>
    </source>
</evidence>
<feature type="transmembrane region" description="Helical" evidence="3">
    <location>
        <begin position="155"/>
        <end position="176"/>
    </location>
</feature>
<dbReference type="EMBL" id="BSYR01000022">
    <property type="protein sequence ID" value="GMI88346.1"/>
    <property type="molecule type" value="Genomic_DNA"/>
</dbReference>
<keyword evidence="1" id="KW-0479">Metal-binding</keyword>
<dbReference type="AlphaFoldDB" id="A0A9W7I4E6"/>